<dbReference type="Proteomes" id="UP000008837">
    <property type="component" value="Unassembled WGS sequence"/>
</dbReference>
<sequence length="474" mass="52394">MAARSTHKRKRSAKRADNERGKPGGLGGGRLTLSLYEWSPSAREELKRALYTHPFNHTVDVLVPHASFPTQNFISSLQRILQNAGSGPCIAHVPLALFLEPTFVAQYIRTGSLYALSATWLDTQDSVCLDGQGMLVLSVTKDTYQQLGLVGRPSRFARGASGRKADRHSGAISRYIIELPLLDPSFIPGKRGYERAKQCLLAWDQARSKSSAVPMLINGVPASWSMLLVWTPPELTTTETPFLHGHRIWAPIEYAPLQQAHVMQALAPTLQMNSCTDVWIPPAPMLATSFESVPGDRWTSICEYLEWTGLASMRAPRLQTYDRCDPRIAMYAPISGSCPGSFLHVHIRGMLPPSLLSCVLDCMWDELDVSPRSAWASITVNGFSDSPIAWTSKYPGLGLALGSASSRSDAFRDGYNAAQRARKVRRKSHTRRGESEHGLFRTGENGWTMLLSSDRSQHKGHVALIDSVELDTHM</sequence>
<organism evidence="2 3">
    <name type="scientific">Malassezia globosa (strain ATCC MYA-4612 / CBS 7966)</name>
    <name type="common">Dandruff-associated fungus</name>
    <dbReference type="NCBI Taxonomy" id="425265"/>
    <lineage>
        <taxon>Eukaryota</taxon>
        <taxon>Fungi</taxon>
        <taxon>Dikarya</taxon>
        <taxon>Basidiomycota</taxon>
        <taxon>Ustilaginomycotina</taxon>
        <taxon>Malasseziomycetes</taxon>
        <taxon>Malasseziales</taxon>
        <taxon>Malasseziaceae</taxon>
        <taxon>Malassezia</taxon>
    </lineage>
</organism>
<dbReference type="PANTHER" id="PTHR15396">
    <property type="entry name" value="RIBONUCLEASE P PROTEIN SUBUNIT P40"/>
    <property type="match status" value="1"/>
</dbReference>
<dbReference type="FunCoup" id="A8Q2I0">
    <property type="interactions" value="56"/>
</dbReference>
<dbReference type="InterPro" id="IPR013893">
    <property type="entry name" value="RNase_P_Rpp40"/>
</dbReference>
<dbReference type="GO" id="GO:0030681">
    <property type="term" value="C:multimeric ribonuclease P complex"/>
    <property type="evidence" value="ECO:0007669"/>
    <property type="project" value="TreeGrafter"/>
</dbReference>
<proteinExistence type="predicted"/>
<dbReference type="OrthoDB" id="63112at2759"/>
<dbReference type="STRING" id="425265.A8Q2I0"/>
<comment type="caution">
    <text evidence="2">The sequence shown here is derived from an EMBL/GenBank/DDBJ whole genome shotgun (WGS) entry which is preliminary data.</text>
</comment>
<dbReference type="GO" id="GO:0000172">
    <property type="term" value="C:ribonuclease MRP complex"/>
    <property type="evidence" value="ECO:0007669"/>
    <property type="project" value="TreeGrafter"/>
</dbReference>
<accession>A8Q2I0</accession>
<dbReference type="InParanoid" id="A8Q2I0"/>
<feature type="region of interest" description="Disordered" evidence="1">
    <location>
        <begin position="1"/>
        <end position="28"/>
    </location>
</feature>
<keyword evidence="3" id="KW-1185">Reference proteome</keyword>
<evidence type="ECO:0000313" key="2">
    <source>
        <dbReference type="EMBL" id="EDP43188.1"/>
    </source>
</evidence>
<dbReference type="KEGG" id="mgl:MGL_2197"/>
<dbReference type="OMA" id="PDATCVY"/>
<dbReference type="GO" id="GO:0000171">
    <property type="term" value="F:ribonuclease MRP activity"/>
    <property type="evidence" value="ECO:0007669"/>
    <property type="project" value="TreeGrafter"/>
</dbReference>
<name>A8Q2I0_MALGO</name>
<evidence type="ECO:0000256" key="1">
    <source>
        <dbReference type="SAM" id="MobiDB-lite"/>
    </source>
</evidence>
<dbReference type="Pfam" id="PF08584">
    <property type="entry name" value="Ribonuc_P_40"/>
    <property type="match status" value="1"/>
</dbReference>
<dbReference type="VEuPathDB" id="FungiDB:MGL_2197"/>
<dbReference type="GO" id="GO:0000447">
    <property type="term" value="P:endonucleolytic cleavage in ITS1 to separate SSU-rRNA from 5.8S rRNA and LSU-rRNA from tricistronic rRNA transcript (SSU-rRNA, 5.8S rRNA, LSU-rRNA)"/>
    <property type="evidence" value="ECO:0007669"/>
    <property type="project" value="TreeGrafter"/>
</dbReference>
<evidence type="ECO:0000313" key="3">
    <source>
        <dbReference type="Proteomes" id="UP000008837"/>
    </source>
</evidence>
<dbReference type="GO" id="GO:0004526">
    <property type="term" value="F:ribonuclease P activity"/>
    <property type="evidence" value="ECO:0007669"/>
    <property type="project" value="TreeGrafter"/>
</dbReference>
<dbReference type="RefSeq" id="XP_001730402.1">
    <property type="nucleotide sequence ID" value="XM_001730350.1"/>
</dbReference>
<dbReference type="AlphaFoldDB" id="A8Q2I0"/>
<dbReference type="GeneID" id="5854704"/>
<dbReference type="GO" id="GO:0001682">
    <property type="term" value="P:tRNA 5'-leader removal"/>
    <property type="evidence" value="ECO:0007669"/>
    <property type="project" value="InterPro"/>
</dbReference>
<reference evidence="2 3" key="1">
    <citation type="journal article" date="2007" name="Proc. Natl. Acad. Sci. U.S.A.">
        <title>Dandruff-associated Malassezia genomes reveal convergent and divergent virulence traits shared with plant and human fungal pathogens.</title>
        <authorList>
            <person name="Xu J."/>
            <person name="Saunders C.W."/>
            <person name="Hu P."/>
            <person name="Grant R.A."/>
            <person name="Boekhout T."/>
            <person name="Kuramae E.E."/>
            <person name="Kronstad J.W."/>
            <person name="Deangelis Y.M."/>
            <person name="Reeder N.L."/>
            <person name="Johnstone K.R."/>
            <person name="Leland M."/>
            <person name="Fieno A.M."/>
            <person name="Begley W.M."/>
            <person name="Sun Y."/>
            <person name="Lacey M.P."/>
            <person name="Chaudhary T."/>
            <person name="Keough T."/>
            <person name="Chu L."/>
            <person name="Sears R."/>
            <person name="Yuan B."/>
            <person name="Dawson T.L.Jr."/>
        </authorList>
    </citation>
    <scope>NUCLEOTIDE SEQUENCE [LARGE SCALE GENOMIC DNA]</scope>
    <source>
        <strain evidence="3">ATCC MYA-4612 / CBS 7966</strain>
    </source>
</reference>
<feature type="compositionally biased region" description="Basic residues" evidence="1">
    <location>
        <begin position="1"/>
        <end position="13"/>
    </location>
</feature>
<dbReference type="EMBL" id="AAYY01000008">
    <property type="protein sequence ID" value="EDP43188.1"/>
    <property type="molecule type" value="Genomic_DNA"/>
</dbReference>
<gene>
    <name evidence="2" type="ORF">MGL_2197</name>
</gene>
<dbReference type="PANTHER" id="PTHR15396:SF1">
    <property type="entry name" value="RIBONUCLEASE P PROTEIN SUBUNIT P40"/>
    <property type="match status" value="1"/>
</dbReference>
<protein>
    <submittedName>
        <fullName evidence="2">Uncharacterized protein</fullName>
    </submittedName>
</protein>